<comment type="caution">
    <text evidence="1">The sequence shown here is derived from an EMBL/GenBank/DDBJ whole genome shotgun (WGS) entry which is preliminary data.</text>
</comment>
<dbReference type="Proteomes" id="UP001341840">
    <property type="component" value="Unassembled WGS sequence"/>
</dbReference>
<keyword evidence="2" id="KW-1185">Reference proteome</keyword>
<protein>
    <submittedName>
        <fullName evidence="1">Uncharacterized protein</fullName>
    </submittedName>
</protein>
<evidence type="ECO:0000313" key="2">
    <source>
        <dbReference type="Proteomes" id="UP001341840"/>
    </source>
</evidence>
<name>A0ABU6WNJ7_9FABA</name>
<sequence>MGLIPQPHHCGTFPDLDRLGLLAKLPCERLLQLLLLPNITPAKLRMKSLFSSLGLYGIRGANLSVLPNWPPQITTTCFVICQRGRK</sequence>
<gene>
    <name evidence="1" type="ORF">PIB30_072020</name>
</gene>
<evidence type="ECO:0000313" key="1">
    <source>
        <dbReference type="EMBL" id="MED6186981.1"/>
    </source>
</evidence>
<dbReference type="EMBL" id="JASCZI010182086">
    <property type="protein sequence ID" value="MED6186981.1"/>
    <property type="molecule type" value="Genomic_DNA"/>
</dbReference>
<organism evidence="1 2">
    <name type="scientific">Stylosanthes scabra</name>
    <dbReference type="NCBI Taxonomy" id="79078"/>
    <lineage>
        <taxon>Eukaryota</taxon>
        <taxon>Viridiplantae</taxon>
        <taxon>Streptophyta</taxon>
        <taxon>Embryophyta</taxon>
        <taxon>Tracheophyta</taxon>
        <taxon>Spermatophyta</taxon>
        <taxon>Magnoliopsida</taxon>
        <taxon>eudicotyledons</taxon>
        <taxon>Gunneridae</taxon>
        <taxon>Pentapetalae</taxon>
        <taxon>rosids</taxon>
        <taxon>fabids</taxon>
        <taxon>Fabales</taxon>
        <taxon>Fabaceae</taxon>
        <taxon>Papilionoideae</taxon>
        <taxon>50 kb inversion clade</taxon>
        <taxon>dalbergioids sensu lato</taxon>
        <taxon>Dalbergieae</taxon>
        <taxon>Pterocarpus clade</taxon>
        <taxon>Stylosanthes</taxon>
    </lineage>
</organism>
<proteinExistence type="predicted"/>
<accession>A0ABU6WNJ7</accession>
<feature type="non-terminal residue" evidence="1">
    <location>
        <position position="86"/>
    </location>
</feature>
<reference evidence="1 2" key="1">
    <citation type="journal article" date="2023" name="Plants (Basel)">
        <title>Bridging the Gap: Combining Genomics and Transcriptomics Approaches to Understand Stylosanthes scabra, an Orphan Legume from the Brazilian Caatinga.</title>
        <authorList>
            <person name="Ferreira-Neto J.R.C."/>
            <person name="da Silva M.D."/>
            <person name="Binneck E."/>
            <person name="de Melo N.F."/>
            <person name="da Silva R.H."/>
            <person name="de Melo A.L.T.M."/>
            <person name="Pandolfi V."/>
            <person name="Bustamante F.O."/>
            <person name="Brasileiro-Vidal A.C."/>
            <person name="Benko-Iseppon A.M."/>
        </authorList>
    </citation>
    <scope>NUCLEOTIDE SEQUENCE [LARGE SCALE GENOMIC DNA]</scope>
    <source>
        <tissue evidence="1">Leaves</tissue>
    </source>
</reference>